<feature type="transmembrane region" description="Helical" evidence="1">
    <location>
        <begin position="154"/>
        <end position="172"/>
    </location>
</feature>
<keyword evidence="1" id="KW-0472">Membrane</keyword>
<keyword evidence="4" id="KW-1185">Reference proteome</keyword>
<evidence type="ECO:0000259" key="2">
    <source>
        <dbReference type="Pfam" id="PF00487"/>
    </source>
</evidence>
<dbReference type="PANTHER" id="PTHR36459">
    <property type="entry name" value="ORF"/>
    <property type="match status" value="1"/>
</dbReference>
<dbReference type="Pfam" id="PF00487">
    <property type="entry name" value="FA_desaturase"/>
    <property type="match status" value="1"/>
</dbReference>
<organism evidence="3 4">
    <name type="scientific">Rudanella paleaurantiibacter</name>
    <dbReference type="NCBI Taxonomy" id="2614655"/>
    <lineage>
        <taxon>Bacteria</taxon>
        <taxon>Pseudomonadati</taxon>
        <taxon>Bacteroidota</taxon>
        <taxon>Cytophagia</taxon>
        <taxon>Cytophagales</taxon>
        <taxon>Cytophagaceae</taxon>
        <taxon>Rudanella</taxon>
    </lineage>
</organism>
<keyword evidence="1" id="KW-1133">Transmembrane helix</keyword>
<keyword evidence="1" id="KW-0812">Transmembrane</keyword>
<dbReference type="RefSeq" id="WP_152122300.1">
    <property type="nucleotide sequence ID" value="NZ_WELI01000001.1"/>
</dbReference>
<evidence type="ECO:0000313" key="4">
    <source>
        <dbReference type="Proteomes" id="UP000488299"/>
    </source>
</evidence>
<evidence type="ECO:0000256" key="1">
    <source>
        <dbReference type="SAM" id="Phobius"/>
    </source>
</evidence>
<proteinExistence type="predicted"/>
<comment type="caution">
    <text evidence="3">The sequence shown here is derived from an EMBL/GenBank/DDBJ whole genome shotgun (WGS) entry which is preliminary data.</text>
</comment>
<feature type="transmembrane region" description="Helical" evidence="1">
    <location>
        <begin position="62"/>
        <end position="79"/>
    </location>
</feature>
<name>A0A7J5U4X2_9BACT</name>
<feature type="transmembrane region" description="Helical" evidence="1">
    <location>
        <begin position="192"/>
        <end position="216"/>
    </location>
</feature>
<dbReference type="EMBL" id="WELI01000001">
    <property type="protein sequence ID" value="KAB7732743.1"/>
    <property type="molecule type" value="Genomic_DNA"/>
</dbReference>
<dbReference type="Proteomes" id="UP000488299">
    <property type="component" value="Unassembled WGS sequence"/>
</dbReference>
<accession>A0A7J5U4X2</accession>
<dbReference type="GO" id="GO:0006629">
    <property type="term" value="P:lipid metabolic process"/>
    <property type="evidence" value="ECO:0007669"/>
    <property type="project" value="InterPro"/>
</dbReference>
<reference evidence="3 4" key="1">
    <citation type="submission" date="2019-10" db="EMBL/GenBank/DDBJ databases">
        <title>Rudanella paleaurantiibacter sp. nov., isolated from sludge.</title>
        <authorList>
            <person name="Xu S.Q."/>
        </authorList>
    </citation>
    <scope>NUCLEOTIDE SEQUENCE [LARGE SCALE GENOMIC DNA]</scope>
    <source>
        <strain evidence="3 4">HX-22-17</strain>
    </source>
</reference>
<dbReference type="InterPro" id="IPR005804">
    <property type="entry name" value="FA_desaturase_dom"/>
</dbReference>
<evidence type="ECO:0000313" key="3">
    <source>
        <dbReference type="EMBL" id="KAB7732743.1"/>
    </source>
</evidence>
<feature type="domain" description="Fatty acid desaturase" evidence="2">
    <location>
        <begin position="84"/>
        <end position="289"/>
    </location>
</feature>
<dbReference type="PANTHER" id="PTHR36459:SF1">
    <property type="entry name" value="FATTY ACID DESATURASE DOMAIN-CONTAINING PROTEIN-RELATED"/>
    <property type="match status" value="1"/>
</dbReference>
<sequence length="359" mass="42117">MRTLGPLSDPGFVQPAYTRFDRFWLQFLKDERDLPFIYLTLRIVAVLMPIAVLLYMPFLNGWAWGAVAVLYFYLNNLVFKGPFGLMLHCTSHRPLFKPEYKNAYYFWTWVLAPLFGNTPETYYSHHMGMHHAENNVAPDESTTMPYQRDSVRSFLAYFLDFFFFGVLELLAYLRRKNRMKLLYRALLGELSFYALCIGLSFVNFPATVVVFILPFFMFRLITMLGNWTQHAFVCPTEPLNPYKNSITCINVKYNHKCWNDGYHISHHYRPGLHWTEHPAFFLKTVDKYAQNKAIVFDRLDFLGVFYNLMRKRYDVLASHVVNINGAFSSQEEIEALLRHRTQRIKDEPAIVMQPAAAVS</sequence>
<protein>
    <submittedName>
        <fullName evidence="3">Fatty acid desaturase</fullName>
    </submittedName>
</protein>
<gene>
    <name evidence="3" type="ORF">F5984_01985</name>
</gene>
<feature type="transmembrane region" description="Helical" evidence="1">
    <location>
        <begin position="36"/>
        <end position="56"/>
    </location>
</feature>
<dbReference type="AlphaFoldDB" id="A0A7J5U4X2"/>